<keyword evidence="10" id="KW-0282">Flagellum</keyword>
<feature type="domain" description="Flagellar hook-associated protein FlgK helical" evidence="9">
    <location>
        <begin position="95"/>
        <end position="321"/>
    </location>
</feature>
<evidence type="ECO:0000313" key="10">
    <source>
        <dbReference type="EMBL" id="WNO53670.1"/>
    </source>
</evidence>
<dbReference type="Pfam" id="PF06429">
    <property type="entry name" value="Flg_bbr_C"/>
    <property type="match status" value="1"/>
</dbReference>
<reference evidence="10 11" key="1">
    <citation type="submission" date="2023-09" db="EMBL/GenBank/DDBJ databases">
        <authorList>
            <person name="Rey-Velasco X."/>
        </authorList>
    </citation>
    <scope>NUCLEOTIDE SEQUENCE [LARGE SCALE GENOMIC DNA]</scope>
    <source>
        <strain evidence="10 11">W311</strain>
    </source>
</reference>
<evidence type="ECO:0000256" key="1">
    <source>
        <dbReference type="ARBA" id="ARBA00004117"/>
    </source>
</evidence>
<keyword evidence="6" id="KW-0975">Bacterial flagellum</keyword>
<proteinExistence type="inferred from homology"/>
<evidence type="ECO:0000259" key="7">
    <source>
        <dbReference type="Pfam" id="PF00460"/>
    </source>
</evidence>
<dbReference type="InterPro" id="IPR053927">
    <property type="entry name" value="FlgK_helical"/>
</dbReference>
<evidence type="ECO:0000256" key="4">
    <source>
        <dbReference type="ARBA" id="ARBA00016244"/>
    </source>
</evidence>
<dbReference type="InterPro" id="IPR010930">
    <property type="entry name" value="Flg_bb/hook_C_dom"/>
</dbReference>
<dbReference type="Proteomes" id="UP001302249">
    <property type="component" value="Chromosome"/>
</dbReference>
<comment type="similarity">
    <text evidence="3">Belongs to the flagella basal body rod proteins family.</text>
</comment>
<dbReference type="RefSeq" id="WP_313915346.1">
    <property type="nucleotide sequence ID" value="NZ_CP135076.1"/>
</dbReference>
<dbReference type="PANTHER" id="PTHR30033:SF2">
    <property type="entry name" value="FLAGELLAR HOOK PROTEIN"/>
    <property type="match status" value="1"/>
</dbReference>
<evidence type="ECO:0000256" key="3">
    <source>
        <dbReference type="ARBA" id="ARBA00009677"/>
    </source>
</evidence>
<dbReference type="EMBL" id="CP135076">
    <property type="protein sequence ID" value="WNO53670.1"/>
    <property type="molecule type" value="Genomic_DNA"/>
</dbReference>
<dbReference type="SUPFAM" id="SSF64518">
    <property type="entry name" value="Phase 1 flagellin"/>
    <property type="match status" value="1"/>
</dbReference>
<dbReference type="InterPro" id="IPR002371">
    <property type="entry name" value="FlgK"/>
</dbReference>
<organism evidence="10 11">
    <name type="scientific">Stakelama saccharophila</name>
    <dbReference type="NCBI Taxonomy" id="3075605"/>
    <lineage>
        <taxon>Bacteria</taxon>
        <taxon>Pseudomonadati</taxon>
        <taxon>Pseudomonadota</taxon>
        <taxon>Alphaproteobacteria</taxon>
        <taxon>Sphingomonadales</taxon>
        <taxon>Sphingomonadaceae</taxon>
        <taxon>Stakelama</taxon>
    </lineage>
</organism>
<keyword evidence="10" id="KW-0969">Cilium</keyword>
<comment type="subcellular location">
    <subcellularLocation>
        <location evidence="1">Bacterial flagellum basal body</location>
    </subcellularLocation>
    <subcellularLocation>
        <location evidence="2">Secreted</location>
    </subcellularLocation>
</comment>
<keyword evidence="10" id="KW-0966">Cell projection</keyword>
<feature type="domain" description="Flagellar basal-body/hook protein C-terminal" evidence="8">
    <location>
        <begin position="406"/>
        <end position="445"/>
    </location>
</feature>
<feature type="domain" description="Flagellar basal body rod protein N-terminal" evidence="7">
    <location>
        <begin position="6"/>
        <end position="34"/>
    </location>
</feature>
<keyword evidence="5" id="KW-0964">Secreted</keyword>
<dbReference type="Pfam" id="PF22638">
    <property type="entry name" value="FlgK_D1"/>
    <property type="match status" value="1"/>
</dbReference>
<evidence type="ECO:0000259" key="9">
    <source>
        <dbReference type="Pfam" id="PF22638"/>
    </source>
</evidence>
<evidence type="ECO:0000256" key="2">
    <source>
        <dbReference type="ARBA" id="ARBA00004613"/>
    </source>
</evidence>
<dbReference type="PANTHER" id="PTHR30033">
    <property type="entry name" value="FLAGELLAR HOOK-ASSOCIATED PROTEIN 1"/>
    <property type="match status" value="1"/>
</dbReference>
<protein>
    <recommendedName>
        <fullName evidence="4">Flagellar hook-associated protein 1</fullName>
    </recommendedName>
</protein>
<evidence type="ECO:0000313" key="11">
    <source>
        <dbReference type="Proteomes" id="UP001302249"/>
    </source>
</evidence>
<gene>
    <name evidence="10" type="primary">flgK</name>
    <name evidence="10" type="ORF">RPR59_14750</name>
</gene>
<accession>A0ABZ0B8R7</accession>
<keyword evidence="11" id="KW-1185">Reference proteome</keyword>
<evidence type="ECO:0000259" key="8">
    <source>
        <dbReference type="Pfam" id="PF06429"/>
    </source>
</evidence>
<evidence type="ECO:0000256" key="6">
    <source>
        <dbReference type="ARBA" id="ARBA00023143"/>
    </source>
</evidence>
<dbReference type="InterPro" id="IPR001444">
    <property type="entry name" value="Flag_bb_rod_N"/>
</dbReference>
<name>A0ABZ0B8R7_9SPHN</name>
<dbReference type="Pfam" id="PF00460">
    <property type="entry name" value="Flg_bb_rod"/>
    <property type="match status" value="1"/>
</dbReference>
<dbReference type="NCBIfam" id="TIGR02492">
    <property type="entry name" value="flgK_ends"/>
    <property type="match status" value="1"/>
</dbReference>
<sequence length="446" mass="46633">MSDLLSIGASGVKAYQTALTTTSENIANVGTDGYSRRTTDLREITASNSYRTRSALSGQGVSVDGVSRQVDQFRIAEVRVATADLSRTQAGITSLQRIDNALSDYKLGDRLTQFFNSATAVAADPSATAPRATMLEAAESVADAFAGSSRLLDAAAADIDDQAGLATAKLNEAAQALAKINSSLSRTAADNSGHAQLLDQRDRILEEMSELTHVSISLDTFGRATVKAGSADRPLVEGDHAGTVNFSRNEEGVLQFSLTFQGERSYLEPNGGALSGMQDGAQRIAATSQKLDQLAQAFVEGVNDVQAPGEDLSGGEGKPLFAISDGAGTVSRALDDPADIAAATPGAGARDNGNLEKLAELRTTGGFENGITAIVTDNATVLSGRETLVDAQEAILEKAVSLRNSASAVNLDEEAVDLLRFQQAYQASSRVIQVARETLQSLLNMG</sequence>
<evidence type="ECO:0000256" key="5">
    <source>
        <dbReference type="ARBA" id="ARBA00022525"/>
    </source>
</evidence>